<evidence type="ECO:0000313" key="2">
    <source>
        <dbReference type="EMBL" id="ESK65098.1"/>
    </source>
</evidence>
<feature type="signal peptide" evidence="1">
    <location>
        <begin position="1"/>
        <end position="29"/>
    </location>
</feature>
<feature type="chain" id="PRO_5004807944" evidence="1">
    <location>
        <begin position="30"/>
        <end position="223"/>
    </location>
</feature>
<accession>W1Q234</accession>
<organism evidence="2 3">
    <name type="scientific">Abiotrophia defectiva ATCC 49176</name>
    <dbReference type="NCBI Taxonomy" id="592010"/>
    <lineage>
        <taxon>Bacteria</taxon>
        <taxon>Bacillati</taxon>
        <taxon>Bacillota</taxon>
        <taxon>Bacilli</taxon>
        <taxon>Lactobacillales</taxon>
        <taxon>Aerococcaceae</taxon>
        <taxon>Abiotrophia</taxon>
    </lineage>
</organism>
<dbReference type="HOGENOM" id="CLU_1237983_0_0_9"/>
<dbReference type="EMBL" id="ACIN03000013">
    <property type="protein sequence ID" value="ESK65098.1"/>
    <property type="molecule type" value="Genomic_DNA"/>
</dbReference>
<name>W1Q234_ABIDE</name>
<sequence length="223" mass="25536">MNHMTKKLLKSVLLSLALATSLAPTAILAEEQSQQDNTSSVESISKLREEAKKEVYNEGKSQRVGSDLTGWVNVPEDFKEFTKYKEENEGRLLQYDRNNEDVVVTLEKLDAYPREKVAEFMKKATDLELHAKDKVFHVNSTLTPYFIEITKTKLPFADEAIRIQAKYGPNDNPDLSSQIVYYVFAPNDQKDQYYVVSVVSYITDDAFIKNQAEPVIKTWSPRK</sequence>
<protein>
    <submittedName>
        <fullName evidence="2">Uncharacterized protein</fullName>
    </submittedName>
</protein>
<dbReference type="AlphaFoldDB" id="W1Q234"/>
<reference evidence="2" key="1">
    <citation type="submission" date="2013-06" db="EMBL/GenBank/DDBJ databases">
        <authorList>
            <person name="Weinstock G."/>
            <person name="Sodergren E."/>
            <person name="Clifton S."/>
            <person name="Fulton L."/>
            <person name="Fulton B."/>
            <person name="Courtney L."/>
            <person name="Fronick C."/>
            <person name="Harrison M."/>
            <person name="Strong C."/>
            <person name="Farmer C."/>
            <person name="Delahaunty K."/>
            <person name="Markovic C."/>
            <person name="Hall O."/>
            <person name="Minx P."/>
            <person name="Tomlinson C."/>
            <person name="Mitreva M."/>
            <person name="Nelson J."/>
            <person name="Hou S."/>
            <person name="Wollam A."/>
            <person name="Pepin K.H."/>
            <person name="Johnson M."/>
            <person name="Bhonagiri V."/>
            <person name="Nash W.E."/>
            <person name="Warren W."/>
            <person name="Chinwalla A."/>
            <person name="Mardis E.R."/>
            <person name="Wilson R.K."/>
        </authorList>
    </citation>
    <scope>NUCLEOTIDE SEQUENCE [LARGE SCALE GENOMIC DNA]</scope>
    <source>
        <strain evidence="2">ATCC 49176</strain>
    </source>
</reference>
<dbReference type="STRING" id="592010.GCWU000182_001259"/>
<comment type="caution">
    <text evidence="2">The sequence shown here is derived from an EMBL/GenBank/DDBJ whole genome shotgun (WGS) entry which is preliminary data.</text>
</comment>
<keyword evidence="3" id="KW-1185">Reference proteome</keyword>
<keyword evidence="1" id="KW-0732">Signal</keyword>
<evidence type="ECO:0000256" key="1">
    <source>
        <dbReference type="SAM" id="SignalP"/>
    </source>
</evidence>
<evidence type="ECO:0000313" key="3">
    <source>
        <dbReference type="Proteomes" id="UP000019050"/>
    </source>
</evidence>
<dbReference type="Proteomes" id="UP000019050">
    <property type="component" value="Unassembled WGS sequence"/>
</dbReference>
<gene>
    <name evidence="2" type="ORF">GCWU000182_001259</name>
</gene>
<proteinExistence type="predicted"/>